<evidence type="ECO:0000313" key="1">
    <source>
        <dbReference type="EMBL" id="EGU73456.1"/>
    </source>
</evidence>
<organism evidence="1">
    <name type="scientific">Fusarium oxysporum (strain Fo5176)</name>
    <name type="common">Fusarium vascular wilt</name>
    <dbReference type="NCBI Taxonomy" id="660025"/>
    <lineage>
        <taxon>Eukaryota</taxon>
        <taxon>Fungi</taxon>
        <taxon>Dikarya</taxon>
        <taxon>Ascomycota</taxon>
        <taxon>Pezizomycotina</taxon>
        <taxon>Sordariomycetes</taxon>
        <taxon>Hypocreomycetidae</taxon>
        <taxon>Hypocreales</taxon>
        <taxon>Nectriaceae</taxon>
        <taxon>Fusarium</taxon>
        <taxon>Fusarium oxysporum species complex</taxon>
    </lineage>
</organism>
<proteinExistence type="predicted"/>
<dbReference type="AlphaFoldDB" id="F9GBK3"/>
<name>F9GBK3_FUSOF</name>
<reference evidence="1" key="1">
    <citation type="journal article" date="2012" name="Mol. Plant Microbe Interact.">
        <title>A highly conserved effector in Fusarium oxysporum is required for full virulence on Arabidopsis.</title>
        <authorList>
            <person name="Thatcher L.F."/>
            <person name="Gardiner D.M."/>
            <person name="Kazan K."/>
            <person name="Manners J."/>
        </authorList>
    </citation>
    <scope>NUCLEOTIDE SEQUENCE [LARGE SCALE GENOMIC DNA]</scope>
    <source>
        <strain evidence="1">Fo5176</strain>
    </source>
</reference>
<dbReference type="EMBL" id="AFQF01004558">
    <property type="protein sequence ID" value="EGU73456.1"/>
    <property type="molecule type" value="Genomic_DNA"/>
</dbReference>
<accession>F9GBK3</accession>
<comment type="caution">
    <text evidence="1">The sequence shown here is derived from an EMBL/GenBank/DDBJ whole genome shotgun (WGS) entry which is preliminary data.</text>
</comment>
<gene>
    <name evidence="1" type="ORF">FOXB_16036</name>
</gene>
<sequence>MPHLTQDKATRLMLRTCDPPRIRIADNLLDLDEAKPAADAMFAILQTDYQWSFPSADKHLATWHDDRDKSRCTRSANEDEKLYQQRLERWTAWPIYKTDQQFQWLRCAIITSNALHYLQQCHDKGLTLDVKCTQGYRYEFIPEEFFEYIWICLNQGYGTQQWKSPPWNSLLSREAGGAVLAVSAQKLLAGVVDQWEQEDEGDEDELIQAKKKKVDGT</sequence>
<protein>
    <submittedName>
        <fullName evidence="1">Uncharacterized protein</fullName>
    </submittedName>
</protein>